<reference evidence="1 2" key="1">
    <citation type="journal article" date="2023" name="Front. Microbiol.">
        <title>Phylogeography and host specificity of Pasteurellaceae pathogenic to sea-farmed fish in the north-east Atlantic.</title>
        <authorList>
            <person name="Gulla S."/>
            <person name="Colquhoun D.J."/>
            <person name="Olsen A.B."/>
            <person name="Spilsberg B."/>
            <person name="Lagesen K."/>
            <person name="Aakesson C.P."/>
            <person name="Strom S."/>
            <person name="Manji F."/>
            <person name="Birkbeck T.H."/>
            <person name="Nilsen H.K."/>
        </authorList>
    </citation>
    <scope>NUCLEOTIDE SEQUENCE [LARGE SCALE GENOMIC DNA]</scope>
    <source>
        <strain evidence="1 2">NVIB3131</strain>
    </source>
</reference>
<accession>A0AAW8CFI8</accession>
<name>A0AAW8CFI8_9PAST</name>
<proteinExistence type="predicted"/>
<dbReference type="AlphaFoldDB" id="A0AAW8CFI8"/>
<dbReference type="EMBL" id="JASAXT010000003">
    <property type="protein sequence ID" value="MDP8147837.1"/>
    <property type="molecule type" value="Genomic_DNA"/>
</dbReference>
<comment type="caution">
    <text evidence="1">The sequence shown here is derived from an EMBL/GenBank/DDBJ whole genome shotgun (WGS) entry which is preliminary data.</text>
</comment>
<dbReference type="RefSeq" id="WP_306346672.1">
    <property type="nucleotide sequence ID" value="NZ_JASAVU010000004.1"/>
</dbReference>
<dbReference type="Pfam" id="PF06718">
    <property type="entry name" value="DUF1203"/>
    <property type="match status" value="1"/>
</dbReference>
<dbReference type="InterPro" id="IPR009593">
    <property type="entry name" value="DUF1203"/>
</dbReference>
<dbReference type="PIRSF" id="PIRSF034110">
    <property type="entry name" value="DUF1203"/>
    <property type="match status" value="1"/>
</dbReference>
<organism evidence="1 2">
    <name type="scientific">Phocoenobacter atlanticus subsp. atlanticus</name>
    <dbReference type="NCBI Taxonomy" id="3061285"/>
    <lineage>
        <taxon>Bacteria</taxon>
        <taxon>Pseudomonadati</taxon>
        <taxon>Pseudomonadota</taxon>
        <taxon>Gammaproteobacteria</taxon>
        <taxon>Pasteurellales</taxon>
        <taxon>Pasteurellaceae</taxon>
        <taxon>Phocoenobacter</taxon>
        <taxon>Phocoenobacter atlanticus</taxon>
    </lineage>
</organism>
<dbReference type="GeneID" id="300270724"/>
<evidence type="ECO:0000313" key="2">
    <source>
        <dbReference type="Proteomes" id="UP001226020"/>
    </source>
</evidence>
<dbReference type="Proteomes" id="UP001226020">
    <property type="component" value="Unassembled WGS sequence"/>
</dbReference>
<gene>
    <name evidence="1" type="ORF">QJU57_01940</name>
</gene>
<evidence type="ECO:0000313" key="1">
    <source>
        <dbReference type="EMBL" id="MDP8147837.1"/>
    </source>
</evidence>
<sequence>MRVNFKISAIENNFNHLFDLSKEELASQGAIKMIVDNKPGYPCRVSLEDAEIGEEVILLPFQHHKTASPYQASEPIFVRKNVKRADIGINKIPKMLLHRLLSLRIYDNQGMMINARTIEGIKLENEIENIFKDNSAKYIQIHNSSPGCYNCQVNRIK</sequence>
<keyword evidence="2" id="KW-1185">Reference proteome</keyword>
<protein>
    <submittedName>
        <fullName evidence="1">DUF1203 domain-containing protein</fullName>
    </submittedName>
</protein>